<dbReference type="RefSeq" id="XP_013893588.1">
    <property type="nucleotide sequence ID" value="XM_014038134.1"/>
</dbReference>
<sequence>IETYLKASAFRQKVQAAKQRLGQAQAGAEGGAPVGAAGGGPVAKVGCCGD</sequence>
<evidence type="ECO:0000313" key="2">
    <source>
        <dbReference type="Proteomes" id="UP000054498"/>
    </source>
</evidence>
<accession>A0A0D2KFB6</accession>
<dbReference type="KEGG" id="mng:MNEG_13395"/>
<dbReference type="Proteomes" id="UP000054498">
    <property type="component" value="Unassembled WGS sequence"/>
</dbReference>
<protein>
    <submittedName>
        <fullName evidence="1">Uncharacterized protein</fullName>
    </submittedName>
</protein>
<feature type="non-terminal residue" evidence="1">
    <location>
        <position position="1"/>
    </location>
</feature>
<dbReference type="EMBL" id="KK104017">
    <property type="protein sequence ID" value="KIY94568.1"/>
    <property type="molecule type" value="Genomic_DNA"/>
</dbReference>
<reference evidence="1 2" key="1">
    <citation type="journal article" date="2013" name="BMC Genomics">
        <title>Reconstruction of the lipid metabolism for the microalga Monoraphidium neglectum from its genome sequence reveals characteristics suitable for biofuel production.</title>
        <authorList>
            <person name="Bogen C."/>
            <person name="Al-Dilaimi A."/>
            <person name="Albersmeier A."/>
            <person name="Wichmann J."/>
            <person name="Grundmann M."/>
            <person name="Rupp O."/>
            <person name="Lauersen K.J."/>
            <person name="Blifernez-Klassen O."/>
            <person name="Kalinowski J."/>
            <person name="Goesmann A."/>
            <person name="Mussgnug J.H."/>
            <person name="Kruse O."/>
        </authorList>
    </citation>
    <scope>NUCLEOTIDE SEQUENCE [LARGE SCALE GENOMIC DNA]</scope>
    <source>
        <strain evidence="1 2">SAG 48.87</strain>
    </source>
</reference>
<dbReference type="GeneID" id="25730853"/>
<proteinExistence type="predicted"/>
<name>A0A0D2KFB6_9CHLO</name>
<organism evidence="1 2">
    <name type="scientific">Monoraphidium neglectum</name>
    <dbReference type="NCBI Taxonomy" id="145388"/>
    <lineage>
        <taxon>Eukaryota</taxon>
        <taxon>Viridiplantae</taxon>
        <taxon>Chlorophyta</taxon>
        <taxon>core chlorophytes</taxon>
        <taxon>Chlorophyceae</taxon>
        <taxon>CS clade</taxon>
        <taxon>Sphaeropleales</taxon>
        <taxon>Selenastraceae</taxon>
        <taxon>Monoraphidium</taxon>
    </lineage>
</organism>
<gene>
    <name evidence="1" type="ORF">MNEG_13395</name>
</gene>
<evidence type="ECO:0000313" key="1">
    <source>
        <dbReference type="EMBL" id="KIY94568.1"/>
    </source>
</evidence>
<keyword evidence="2" id="KW-1185">Reference proteome</keyword>
<dbReference type="AlphaFoldDB" id="A0A0D2KFB6"/>